<name>A0A090WQJ8_9FLAO</name>
<dbReference type="Pfam" id="PF00756">
    <property type="entry name" value="Esterase"/>
    <property type="match status" value="1"/>
</dbReference>
<dbReference type="Gene3D" id="1.25.40.10">
    <property type="entry name" value="Tetratricopeptide repeat domain"/>
    <property type="match status" value="1"/>
</dbReference>
<dbReference type="EMBL" id="BBNY01000001">
    <property type="protein sequence ID" value="GAL87859.1"/>
    <property type="molecule type" value="Genomic_DNA"/>
</dbReference>
<comment type="caution">
    <text evidence="2">The sequence shown here is derived from an EMBL/GenBank/DDBJ whole genome shotgun (WGS) entry which is preliminary data.</text>
</comment>
<organism evidence="2 4">
    <name type="scientific">Jejuia pallidilutea</name>
    <dbReference type="NCBI Taxonomy" id="504487"/>
    <lineage>
        <taxon>Bacteria</taxon>
        <taxon>Pseudomonadati</taxon>
        <taxon>Bacteroidota</taxon>
        <taxon>Flavobacteriia</taxon>
        <taxon>Flavobacteriales</taxon>
        <taxon>Flavobacteriaceae</taxon>
        <taxon>Jejuia</taxon>
    </lineage>
</organism>
<dbReference type="SUPFAM" id="SSF53474">
    <property type="entry name" value="alpha/beta-Hydrolases"/>
    <property type="match status" value="1"/>
</dbReference>
<dbReference type="AlphaFoldDB" id="A0A090WQJ8"/>
<evidence type="ECO:0000313" key="2">
    <source>
        <dbReference type="EMBL" id="GAL69707.1"/>
    </source>
</evidence>
<proteinExistence type="predicted"/>
<dbReference type="Proteomes" id="UP000030184">
    <property type="component" value="Unassembled WGS sequence"/>
</dbReference>
<dbReference type="Proteomes" id="UP000029646">
    <property type="component" value="Unassembled WGS sequence"/>
</dbReference>
<feature type="signal peptide" evidence="1">
    <location>
        <begin position="1"/>
        <end position="22"/>
    </location>
</feature>
<keyword evidence="1" id="KW-0732">Signal</keyword>
<dbReference type="Gene3D" id="3.40.50.1820">
    <property type="entry name" value="alpha/beta hydrolase"/>
    <property type="match status" value="1"/>
</dbReference>
<dbReference type="EMBL" id="BBNS01000002">
    <property type="protein sequence ID" value="GAL69707.1"/>
    <property type="molecule type" value="Genomic_DNA"/>
</dbReference>
<reference evidence="5" key="1">
    <citation type="journal article" date="2014" name="Genome Announc.">
        <title>Draft Genome Sequence of Marine Flavobacterium Jejuia pallidilutea Strain 11shimoA1 and Pigmentation Mutants.</title>
        <authorList>
            <person name="Takatani N."/>
            <person name="Nakanishi M."/>
            <person name="Meirelles P."/>
            <person name="Mino S."/>
            <person name="Suda W."/>
            <person name="Oshima K."/>
            <person name="Hattori M."/>
            <person name="Ohkuma M."/>
            <person name="Hosokawa M."/>
            <person name="Miyashita K."/>
            <person name="Thompson F.L."/>
            <person name="Niwa A."/>
            <person name="Sawabe T."/>
            <person name="Sawabe T."/>
        </authorList>
    </citation>
    <scope>NUCLEOTIDE SEQUENCE [LARGE SCALE GENOMIC DNA]</scope>
    <source>
        <strain evidence="5">JCM 19538</strain>
    </source>
</reference>
<sequence>MKMKNACIFVFLIAVLIPVVNAQVKYENFQSAKLGEERQIKIQLPRGYNFNKDKSYPIFIVLDGDYLFEAVAGNVDYYSYWEDMPEAIVVGVNQVDTRYEDCLYSEQNSLPVETGANFFEFLGMELLPYIEANYRTVNFKIAVGHGNTANFINYYLLKSNPLFQAYIVVSPELAPNMLAYIPESLTKIQSKIFYYLSNSEGDTSSLKQMTEALHTDVSAIENDNLSYSFNTFENASHYSGPAHAIPNALQNIFKVFQPISKKEYKDEILELEISPVIYLEEKYQAIQDLFGIEKKILINDFKAIAAAIEKNELFEYYEPLGKLARKHYPKTLLGNYYLARFYEETGEPKKAMKTYQSAYTLDEIAGITKDKVLQLADAIKQDFGY</sequence>
<protein>
    <submittedName>
        <fullName evidence="2">Putative esterase</fullName>
    </submittedName>
</protein>
<gene>
    <name evidence="2" type="ORF">JCM19302_3896</name>
    <name evidence="3" type="ORF">JCM19538_2221</name>
</gene>
<evidence type="ECO:0000313" key="3">
    <source>
        <dbReference type="EMBL" id="GAL87859.1"/>
    </source>
</evidence>
<dbReference type="PANTHER" id="PTHR48098">
    <property type="entry name" value="ENTEROCHELIN ESTERASE-RELATED"/>
    <property type="match status" value="1"/>
</dbReference>
<dbReference type="PANTHER" id="PTHR48098:SF6">
    <property type="entry name" value="FERRI-BACILLIBACTIN ESTERASE BESA"/>
    <property type="match status" value="1"/>
</dbReference>
<dbReference type="InterPro" id="IPR011990">
    <property type="entry name" value="TPR-like_helical_dom_sf"/>
</dbReference>
<dbReference type="InterPro" id="IPR050583">
    <property type="entry name" value="Mycobacterial_A85_antigen"/>
</dbReference>
<keyword evidence="5" id="KW-1185">Reference proteome</keyword>
<dbReference type="InterPro" id="IPR000801">
    <property type="entry name" value="Esterase-like"/>
</dbReference>
<dbReference type="InterPro" id="IPR029058">
    <property type="entry name" value="AB_hydrolase_fold"/>
</dbReference>
<evidence type="ECO:0000313" key="4">
    <source>
        <dbReference type="Proteomes" id="UP000029646"/>
    </source>
</evidence>
<evidence type="ECO:0000313" key="5">
    <source>
        <dbReference type="Proteomes" id="UP000030184"/>
    </source>
</evidence>
<feature type="chain" id="PRO_5007383118" evidence="1">
    <location>
        <begin position="23"/>
        <end position="385"/>
    </location>
</feature>
<evidence type="ECO:0000256" key="1">
    <source>
        <dbReference type="SAM" id="SignalP"/>
    </source>
</evidence>
<accession>A0A090WQJ8</accession>